<evidence type="ECO:0008006" key="3">
    <source>
        <dbReference type="Google" id="ProtNLM"/>
    </source>
</evidence>
<proteinExistence type="predicted"/>
<name>A0A1M5PWH7_FLAJO</name>
<dbReference type="EMBL" id="FQWH01000006">
    <property type="protein sequence ID" value="SHH06020.1"/>
    <property type="molecule type" value="Genomic_DNA"/>
</dbReference>
<dbReference type="RefSeq" id="WP_073409846.1">
    <property type="nucleotide sequence ID" value="NZ_FQWH01000006.1"/>
</dbReference>
<evidence type="ECO:0000313" key="2">
    <source>
        <dbReference type="Proteomes" id="UP000184112"/>
    </source>
</evidence>
<reference evidence="1 2" key="1">
    <citation type="submission" date="2016-11" db="EMBL/GenBank/DDBJ databases">
        <authorList>
            <person name="Jaros S."/>
            <person name="Januszkiewicz K."/>
            <person name="Wedrychowicz H."/>
        </authorList>
    </citation>
    <scope>NUCLEOTIDE SEQUENCE [LARGE SCALE GENOMIC DNA]</scope>
    <source>
        <strain evidence="1 2">DSM 6792</strain>
    </source>
</reference>
<sequence>MEKNYLKQYIEFSNAFRKSNSSKESVENIYDLLYELEDVDRTKEDNLVLSNVYILLGFHKSAYDVFKETVDLSNSKEVSKLYVMEQKAKSHGNNFIIKDIRKFKEKKELPKLTLSDFQISKEDKGNFEIPQKEIVIFNKNVKGKISIYTPDLDIEKYSDIIFEHLNWLADCKNELIEFYNKNNEFTEELANDDWYDTLDIYSIQLTINNSSDIETLISAGDTFSQDHILDIELTNRTIISMNYDG</sequence>
<organism evidence="1 2">
    <name type="scientific">Flavobacterium johnsoniae</name>
    <name type="common">Cytophaga johnsonae</name>
    <dbReference type="NCBI Taxonomy" id="986"/>
    <lineage>
        <taxon>Bacteria</taxon>
        <taxon>Pseudomonadati</taxon>
        <taxon>Bacteroidota</taxon>
        <taxon>Flavobacteriia</taxon>
        <taxon>Flavobacteriales</taxon>
        <taxon>Flavobacteriaceae</taxon>
        <taxon>Flavobacterium</taxon>
    </lineage>
</organism>
<dbReference type="AlphaFoldDB" id="A0A1M5PWH7"/>
<protein>
    <recommendedName>
        <fullName evidence="3">DUF2262 domain-containing protein</fullName>
    </recommendedName>
</protein>
<accession>A0A1M5PWH7</accession>
<evidence type="ECO:0000313" key="1">
    <source>
        <dbReference type="EMBL" id="SHH06020.1"/>
    </source>
</evidence>
<gene>
    <name evidence="1" type="ORF">SAMN05444388_10677</name>
</gene>
<dbReference type="Proteomes" id="UP000184112">
    <property type="component" value="Unassembled WGS sequence"/>
</dbReference>